<keyword evidence="1" id="KW-0812">Transmembrane</keyword>
<dbReference type="STRING" id="7868.ENSCMIP00000003640"/>
<keyword evidence="1" id="KW-1133">Transmembrane helix</keyword>
<evidence type="ECO:0000259" key="2">
    <source>
        <dbReference type="PROSITE" id="PS50141"/>
    </source>
</evidence>
<protein>
    <recommendedName>
        <fullName evidence="2">A to I editase domain-containing protein</fullName>
    </recommendedName>
</protein>
<dbReference type="PANTHER" id="PTHR10910:SF107">
    <property type="entry name" value="DOUBLE-STRANDED RNA-SPECIFIC ADENOSINE DEAMINASE"/>
    <property type="match status" value="1"/>
</dbReference>
<reference evidence="4" key="1">
    <citation type="journal article" date="2006" name="Science">
        <title>Ancient noncoding elements conserved in the human genome.</title>
        <authorList>
            <person name="Venkatesh B."/>
            <person name="Kirkness E.F."/>
            <person name="Loh Y.H."/>
            <person name="Halpern A.L."/>
            <person name="Lee A.P."/>
            <person name="Johnson J."/>
            <person name="Dandona N."/>
            <person name="Viswanathan L.D."/>
            <person name="Tay A."/>
            <person name="Venter J.C."/>
            <person name="Strausberg R.L."/>
            <person name="Brenner S."/>
        </authorList>
    </citation>
    <scope>NUCLEOTIDE SEQUENCE [LARGE SCALE GENOMIC DNA]</scope>
</reference>
<reference evidence="3" key="5">
    <citation type="submission" date="2025-09" db="UniProtKB">
        <authorList>
            <consortium name="Ensembl"/>
        </authorList>
    </citation>
    <scope>IDENTIFICATION</scope>
</reference>
<dbReference type="GO" id="GO:0005730">
    <property type="term" value="C:nucleolus"/>
    <property type="evidence" value="ECO:0007669"/>
    <property type="project" value="TreeGrafter"/>
</dbReference>
<reference evidence="4" key="2">
    <citation type="journal article" date="2007" name="PLoS Biol.">
        <title>Survey sequencing and comparative analysis of the elephant shark (Callorhinchus milii) genome.</title>
        <authorList>
            <person name="Venkatesh B."/>
            <person name="Kirkness E.F."/>
            <person name="Loh Y.H."/>
            <person name="Halpern A.L."/>
            <person name="Lee A.P."/>
            <person name="Johnson J."/>
            <person name="Dandona N."/>
            <person name="Viswanathan L.D."/>
            <person name="Tay A."/>
            <person name="Venter J.C."/>
            <person name="Strausberg R.L."/>
            <person name="Brenner S."/>
        </authorList>
    </citation>
    <scope>NUCLEOTIDE SEQUENCE [LARGE SCALE GENOMIC DNA]</scope>
</reference>
<name>A0A4W3GLA3_CALMI</name>
<feature type="transmembrane region" description="Helical" evidence="1">
    <location>
        <begin position="26"/>
        <end position="50"/>
    </location>
</feature>
<keyword evidence="4" id="KW-1185">Reference proteome</keyword>
<proteinExistence type="predicted"/>
<dbReference type="GO" id="GO:0003725">
    <property type="term" value="F:double-stranded RNA binding"/>
    <property type="evidence" value="ECO:0007669"/>
    <property type="project" value="TreeGrafter"/>
</dbReference>
<accession>A0A4W3GLA3</accession>
<dbReference type="GO" id="GO:0008251">
    <property type="term" value="F:tRNA-specific adenosine deaminase activity"/>
    <property type="evidence" value="ECO:0007669"/>
    <property type="project" value="TreeGrafter"/>
</dbReference>
<evidence type="ECO:0000313" key="3">
    <source>
        <dbReference type="Ensembl" id="ENSCMIP00000003640.1"/>
    </source>
</evidence>
<dbReference type="GO" id="GO:0005737">
    <property type="term" value="C:cytoplasm"/>
    <property type="evidence" value="ECO:0007669"/>
    <property type="project" value="TreeGrafter"/>
</dbReference>
<reference evidence="4" key="3">
    <citation type="journal article" date="2014" name="Nature">
        <title>Elephant shark genome provides unique insights into gnathostome evolution.</title>
        <authorList>
            <consortium name="International Elephant Shark Genome Sequencing Consortium"/>
            <person name="Venkatesh B."/>
            <person name="Lee A.P."/>
            <person name="Ravi V."/>
            <person name="Maurya A.K."/>
            <person name="Lian M.M."/>
            <person name="Swann J.B."/>
            <person name="Ohta Y."/>
            <person name="Flajnik M.F."/>
            <person name="Sutoh Y."/>
            <person name="Kasahara M."/>
            <person name="Hoon S."/>
            <person name="Gangu V."/>
            <person name="Roy S.W."/>
            <person name="Irimia M."/>
            <person name="Korzh V."/>
            <person name="Kondrychyn I."/>
            <person name="Lim Z.W."/>
            <person name="Tay B.H."/>
            <person name="Tohari S."/>
            <person name="Kong K.W."/>
            <person name="Ho S."/>
            <person name="Lorente-Galdos B."/>
            <person name="Quilez J."/>
            <person name="Marques-Bonet T."/>
            <person name="Raney B.J."/>
            <person name="Ingham P.W."/>
            <person name="Tay A."/>
            <person name="Hillier L.W."/>
            <person name="Minx P."/>
            <person name="Boehm T."/>
            <person name="Wilson R.K."/>
            <person name="Brenner S."/>
            <person name="Warren W.C."/>
        </authorList>
    </citation>
    <scope>NUCLEOTIDE SEQUENCE [LARGE SCALE GENOMIC DNA]</scope>
</reference>
<dbReference type="Ensembl" id="ENSCMIT00000003782.1">
    <property type="protein sequence ID" value="ENSCMIP00000003640.1"/>
    <property type="gene ID" value="ENSCMIG00000002196.1"/>
</dbReference>
<dbReference type="InParanoid" id="A0A4W3GLA3"/>
<organism evidence="3 4">
    <name type="scientific">Callorhinchus milii</name>
    <name type="common">Ghost shark</name>
    <dbReference type="NCBI Taxonomy" id="7868"/>
    <lineage>
        <taxon>Eukaryota</taxon>
        <taxon>Metazoa</taxon>
        <taxon>Chordata</taxon>
        <taxon>Craniata</taxon>
        <taxon>Vertebrata</taxon>
        <taxon>Chondrichthyes</taxon>
        <taxon>Holocephali</taxon>
        <taxon>Chimaeriformes</taxon>
        <taxon>Callorhinchidae</taxon>
        <taxon>Callorhinchus</taxon>
    </lineage>
</organism>
<sequence length="98" mass="10991">PRLAHKTHSRYTRPRVPRSALRRNDFTIIIIIIIIGVNVHTLLSPGRFLYSELLKRDPLSPDSSLFVPAADGRLQIRPGITFHLYISTAPCGDGALFD</sequence>
<dbReference type="GO" id="GO:0003726">
    <property type="term" value="F:double-stranded RNA adenosine deaminase activity"/>
    <property type="evidence" value="ECO:0007669"/>
    <property type="project" value="TreeGrafter"/>
</dbReference>
<dbReference type="PROSITE" id="PS50141">
    <property type="entry name" value="A_DEAMIN_EDITASE"/>
    <property type="match status" value="1"/>
</dbReference>
<evidence type="ECO:0000313" key="4">
    <source>
        <dbReference type="Proteomes" id="UP000314986"/>
    </source>
</evidence>
<keyword evidence="1" id="KW-0472">Membrane</keyword>
<evidence type="ECO:0000256" key="1">
    <source>
        <dbReference type="SAM" id="Phobius"/>
    </source>
</evidence>
<dbReference type="InterPro" id="IPR002466">
    <property type="entry name" value="A_deamin"/>
</dbReference>
<dbReference type="GO" id="GO:0006396">
    <property type="term" value="P:RNA processing"/>
    <property type="evidence" value="ECO:0007669"/>
    <property type="project" value="InterPro"/>
</dbReference>
<dbReference type="AlphaFoldDB" id="A0A4W3GLA3"/>
<dbReference type="GO" id="GO:0006382">
    <property type="term" value="P:adenosine to inosine editing"/>
    <property type="evidence" value="ECO:0007669"/>
    <property type="project" value="TreeGrafter"/>
</dbReference>
<dbReference type="PANTHER" id="PTHR10910">
    <property type="entry name" value="EUKARYOTE SPECIFIC DSRNA BINDING PROTEIN"/>
    <property type="match status" value="1"/>
</dbReference>
<reference evidence="3" key="4">
    <citation type="submission" date="2025-08" db="UniProtKB">
        <authorList>
            <consortium name="Ensembl"/>
        </authorList>
    </citation>
    <scope>IDENTIFICATION</scope>
</reference>
<dbReference type="Proteomes" id="UP000314986">
    <property type="component" value="Unassembled WGS sequence"/>
</dbReference>
<feature type="domain" description="A to I editase" evidence="2">
    <location>
        <begin position="47"/>
        <end position="98"/>
    </location>
</feature>
<dbReference type="Pfam" id="PF02137">
    <property type="entry name" value="A_deamin"/>
    <property type="match status" value="1"/>
</dbReference>